<evidence type="ECO:0000313" key="2">
    <source>
        <dbReference type="EMBL" id="URE48032.1"/>
    </source>
</evidence>
<feature type="compositionally biased region" description="Low complexity" evidence="1">
    <location>
        <begin position="120"/>
        <end position="138"/>
    </location>
</feature>
<reference evidence="2" key="1">
    <citation type="submission" date="2022-05" db="EMBL/GenBank/DDBJ databases">
        <title>The Musa troglodytarum L. genome provides insights into the mechanism of non-climacteric behaviour and enrichment of carotenoids.</title>
        <authorList>
            <person name="Wang J."/>
        </authorList>
    </citation>
    <scope>NUCLEOTIDE SEQUENCE</scope>
    <source>
        <tissue evidence="2">Leaf</tissue>
    </source>
</reference>
<sequence>MKVLAQGSNSFGFLLRPRGYFHTRRDQGTVLLAYSEVGQRREAGAWKQQQPQLPSTEESIGLVELDAARKDLVDGSSRRATAGQILGAVSVTVDGSACKGLNVKTEPMRRIPTPVLLRLPTSDSSPSSSRFSSSSPSL</sequence>
<name>A0A9E7IFH2_9LILI</name>
<evidence type="ECO:0000313" key="3">
    <source>
        <dbReference type="Proteomes" id="UP001055439"/>
    </source>
</evidence>
<gene>
    <name evidence="2" type="ORF">MUK42_15164</name>
</gene>
<dbReference type="Proteomes" id="UP001055439">
    <property type="component" value="Chromosome 9"/>
</dbReference>
<evidence type="ECO:0000256" key="1">
    <source>
        <dbReference type="SAM" id="MobiDB-lite"/>
    </source>
</evidence>
<feature type="region of interest" description="Disordered" evidence="1">
    <location>
        <begin position="112"/>
        <end position="138"/>
    </location>
</feature>
<organism evidence="2 3">
    <name type="scientific">Musa troglodytarum</name>
    <name type="common">fe'i banana</name>
    <dbReference type="NCBI Taxonomy" id="320322"/>
    <lineage>
        <taxon>Eukaryota</taxon>
        <taxon>Viridiplantae</taxon>
        <taxon>Streptophyta</taxon>
        <taxon>Embryophyta</taxon>
        <taxon>Tracheophyta</taxon>
        <taxon>Spermatophyta</taxon>
        <taxon>Magnoliopsida</taxon>
        <taxon>Liliopsida</taxon>
        <taxon>Zingiberales</taxon>
        <taxon>Musaceae</taxon>
        <taxon>Musa</taxon>
    </lineage>
</organism>
<accession>A0A9E7IFH2</accession>
<dbReference type="AlphaFoldDB" id="A0A9E7IFH2"/>
<keyword evidence="3" id="KW-1185">Reference proteome</keyword>
<dbReference type="EMBL" id="CP097511">
    <property type="protein sequence ID" value="URE48032.1"/>
    <property type="molecule type" value="Genomic_DNA"/>
</dbReference>
<proteinExistence type="predicted"/>
<protein>
    <submittedName>
        <fullName evidence="2">Uncharacterized protein</fullName>
    </submittedName>
</protein>